<reference evidence="2 3" key="1">
    <citation type="submission" date="2017-04" db="EMBL/GenBank/DDBJ databases">
        <authorList>
            <person name="Afonso C.L."/>
            <person name="Miller P.J."/>
            <person name="Scott M.A."/>
            <person name="Spackman E."/>
            <person name="Goraichik I."/>
            <person name="Dimitrov K.M."/>
            <person name="Suarez D.L."/>
            <person name="Swayne D.E."/>
        </authorList>
    </citation>
    <scope>NUCLEOTIDE SEQUENCE [LARGE SCALE GENOMIC DNA]</scope>
    <source>
        <strain evidence="2 3">DSM 23236</strain>
    </source>
</reference>
<keyword evidence="3" id="KW-1185">Reference proteome</keyword>
<evidence type="ECO:0000313" key="3">
    <source>
        <dbReference type="Proteomes" id="UP000192761"/>
    </source>
</evidence>
<dbReference type="Proteomes" id="UP000192761">
    <property type="component" value="Unassembled WGS sequence"/>
</dbReference>
<dbReference type="STRING" id="1121001.SAMN02745857_02698"/>
<name>A0A1W1XT93_9NEIS</name>
<keyword evidence="1" id="KW-0472">Membrane</keyword>
<organism evidence="2 3">
    <name type="scientific">Andreprevotia lacus DSM 23236</name>
    <dbReference type="NCBI Taxonomy" id="1121001"/>
    <lineage>
        <taxon>Bacteria</taxon>
        <taxon>Pseudomonadati</taxon>
        <taxon>Pseudomonadota</taxon>
        <taxon>Betaproteobacteria</taxon>
        <taxon>Neisseriales</taxon>
        <taxon>Chitinibacteraceae</taxon>
        <taxon>Andreprevotia</taxon>
    </lineage>
</organism>
<sequence>MDRLKLLRIVVFLAAWACAYFAYTMRSAGLAGGACVLGVIWWRLLGDDQAHEADLLDIDVGGPDGGFGDGD</sequence>
<keyword evidence="1" id="KW-1133">Transmembrane helix</keyword>
<accession>A0A1W1XT93</accession>
<gene>
    <name evidence="2" type="ORF">SAMN02745857_02698</name>
</gene>
<dbReference type="EMBL" id="FWXD01000015">
    <property type="protein sequence ID" value="SMC27072.1"/>
    <property type="molecule type" value="Genomic_DNA"/>
</dbReference>
<evidence type="ECO:0000313" key="2">
    <source>
        <dbReference type="EMBL" id="SMC27072.1"/>
    </source>
</evidence>
<protein>
    <submittedName>
        <fullName evidence="2">Uncharacterized protein</fullName>
    </submittedName>
</protein>
<feature type="transmembrane region" description="Helical" evidence="1">
    <location>
        <begin position="28"/>
        <end position="45"/>
    </location>
</feature>
<proteinExistence type="predicted"/>
<keyword evidence="1" id="KW-0812">Transmembrane</keyword>
<dbReference type="AlphaFoldDB" id="A0A1W1XT93"/>
<feature type="transmembrane region" description="Helical" evidence="1">
    <location>
        <begin position="6"/>
        <end position="23"/>
    </location>
</feature>
<evidence type="ECO:0000256" key="1">
    <source>
        <dbReference type="SAM" id="Phobius"/>
    </source>
</evidence>